<dbReference type="AlphaFoldDB" id="A0A934UJC8"/>
<gene>
    <name evidence="2" type="ORF">I5M07_05875</name>
</gene>
<dbReference type="Gene3D" id="2.40.128.110">
    <property type="entry name" value="Lipid/polyisoprenoid-binding, YceI-like"/>
    <property type="match status" value="1"/>
</dbReference>
<name>A0A934UJC8_9FLAO</name>
<evidence type="ECO:0000259" key="1">
    <source>
        <dbReference type="SMART" id="SM00867"/>
    </source>
</evidence>
<proteinExistence type="predicted"/>
<dbReference type="InterPro" id="IPR036761">
    <property type="entry name" value="TTHA0802/YceI-like_sf"/>
</dbReference>
<feature type="domain" description="Lipid/polyisoprenoid-binding YceI-like" evidence="1">
    <location>
        <begin position="4"/>
        <end position="172"/>
    </location>
</feature>
<dbReference type="RefSeq" id="WP_200105291.1">
    <property type="nucleotide sequence ID" value="NZ_JAEHFV010000002.1"/>
</dbReference>
<evidence type="ECO:0000313" key="3">
    <source>
        <dbReference type="Proteomes" id="UP000609172"/>
    </source>
</evidence>
<protein>
    <submittedName>
        <fullName evidence="2">YceI family protein</fullName>
    </submittedName>
</protein>
<dbReference type="EMBL" id="JAEHFV010000002">
    <property type="protein sequence ID" value="MBK0369363.1"/>
    <property type="molecule type" value="Genomic_DNA"/>
</dbReference>
<dbReference type="SUPFAM" id="SSF101874">
    <property type="entry name" value="YceI-like"/>
    <property type="match status" value="1"/>
</dbReference>
<dbReference type="Proteomes" id="UP000609172">
    <property type="component" value="Unassembled WGS sequence"/>
</dbReference>
<dbReference type="SMART" id="SM00867">
    <property type="entry name" value="YceI"/>
    <property type="match status" value="1"/>
</dbReference>
<dbReference type="PANTHER" id="PTHR34406:SF1">
    <property type="entry name" value="PROTEIN YCEI"/>
    <property type="match status" value="1"/>
</dbReference>
<reference evidence="2" key="1">
    <citation type="submission" date="2020-12" db="EMBL/GenBank/DDBJ databases">
        <title>Bacterial novel species Flavobacterium sp. SE-1-e isolated from soil.</title>
        <authorList>
            <person name="Jung H.-Y."/>
        </authorList>
    </citation>
    <scope>NUCLEOTIDE SEQUENCE</scope>
    <source>
        <strain evidence="2">SE-1-e</strain>
    </source>
</reference>
<organism evidence="2 3">
    <name type="scientific">Flavobacterium agrisoli</name>
    <dbReference type="NCBI Taxonomy" id="2793066"/>
    <lineage>
        <taxon>Bacteria</taxon>
        <taxon>Pseudomonadati</taxon>
        <taxon>Bacteroidota</taxon>
        <taxon>Flavobacteriia</taxon>
        <taxon>Flavobacteriales</taxon>
        <taxon>Flavobacteriaceae</taxon>
        <taxon>Flavobacterium</taxon>
    </lineage>
</organism>
<evidence type="ECO:0000313" key="2">
    <source>
        <dbReference type="EMBL" id="MBK0369363.1"/>
    </source>
</evidence>
<dbReference type="Pfam" id="PF04264">
    <property type="entry name" value="YceI"/>
    <property type="match status" value="1"/>
</dbReference>
<keyword evidence="3" id="KW-1185">Reference proteome</keyword>
<accession>A0A934UJC8</accession>
<dbReference type="InterPro" id="IPR007372">
    <property type="entry name" value="Lipid/polyisoprenoid-bd_YceI"/>
</dbReference>
<dbReference type="PANTHER" id="PTHR34406">
    <property type="entry name" value="PROTEIN YCEI"/>
    <property type="match status" value="1"/>
</dbReference>
<comment type="caution">
    <text evidence="2">The sequence shown here is derived from an EMBL/GenBank/DDBJ whole genome shotgun (WGS) entry which is preliminary data.</text>
</comment>
<sequence>MKTKWTINASQSDVLLKSRHTTIGFMGGNETNFDGFVNLNGNDIEDASLSFSMTLNDLLQMDQSDKNFQQLLHHYNTTEVPVLTFKSTSFQKINKNINFFKGALTIKDVTKVVELQAEYIDADLYNGTQKVAFEITGNINRKDFGLQDNVLKQKNGFTLGKDIDFIGNFEFKM</sequence>